<feature type="transmembrane region" description="Helical" evidence="7">
    <location>
        <begin position="267"/>
        <end position="291"/>
    </location>
</feature>
<evidence type="ECO:0000313" key="10">
    <source>
        <dbReference type="Proteomes" id="UP000280960"/>
    </source>
</evidence>
<feature type="transmembrane region" description="Helical" evidence="7">
    <location>
        <begin position="134"/>
        <end position="158"/>
    </location>
</feature>
<comment type="subcellular location">
    <subcellularLocation>
        <location evidence="1">Cell inner membrane</location>
        <topology evidence="1">Multi-pass membrane protein</topology>
    </subcellularLocation>
</comment>
<keyword evidence="6 7" id="KW-0472">Membrane</keyword>
<proteinExistence type="predicted"/>
<keyword evidence="5 7" id="KW-1133">Transmembrane helix</keyword>
<keyword evidence="10" id="KW-1185">Reference proteome</keyword>
<gene>
    <name evidence="9" type="ORF">D2962_03420</name>
</gene>
<accession>A0A3G2R389</accession>
<evidence type="ECO:0000313" key="9">
    <source>
        <dbReference type="EMBL" id="AYO29785.1"/>
    </source>
</evidence>
<feature type="transmembrane region" description="Helical" evidence="7">
    <location>
        <begin position="101"/>
        <end position="122"/>
    </location>
</feature>
<reference evidence="9 10" key="1">
    <citation type="submission" date="2018-10" db="EMBL/GenBank/DDBJ databases">
        <authorList>
            <person name="Zhang X."/>
        </authorList>
    </citation>
    <scope>NUCLEOTIDE SEQUENCE [LARGE SCALE GENOMIC DNA]</scope>
    <source>
        <strain evidence="9 10">SK-G1</strain>
    </source>
</reference>
<feature type="transmembrane region" description="Helical" evidence="7">
    <location>
        <begin position="398"/>
        <end position="424"/>
    </location>
</feature>
<keyword evidence="4 7" id="KW-0812">Transmembrane</keyword>
<dbReference type="Pfam" id="PF06808">
    <property type="entry name" value="DctM"/>
    <property type="match status" value="1"/>
</dbReference>
<dbReference type="Proteomes" id="UP000280960">
    <property type="component" value="Chromosome"/>
</dbReference>
<evidence type="ECO:0000256" key="7">
    <source>
        <dbReference type="SAM" id="Phobius"/>
    </source>
</evidence>
<name>A0A3G2R389_9FIRM</name>
<feature type="transmembrane region" description="Helical" evidence="7">
    <location>
        <begin position="164"/>
        <end position="191"/>
    </location>
</feature>
<feature type="transmembrane region" description="Helical" evidence="7">
    <location>
        <begin position="354"/>
        <end position="378"/>
    </location>
</feature>
<keyword evidence="3" id="KW-0997">Cell inner membrane</keyword>
<dbReference type="PIRSF" id="PIRSF006066">
    <property type="entry name" value="HI0050"/>
    <property type="match status" value="1"/>
</dbReference>
<dbReference type="RefSeq" id="WP_122014151.1">
    <property type="nucleotide sequence ID" value="NZ_CP033169.1"/>
</dbReference>
<evidence type="ECO:0000259" key="8">
    <source>
        <dbReference type="Pfam" id="PF06808"/>
    </source>
</evidence>
<dbReference type="EMBL" id="CP033169">
    <property type="protein sequence ID" value="AYO29785.1"/>
    <property type="molecule type" value="Genomic_DNA"/>
</dbReference>
<dbReference type="KEGG" id="bacg:D2962_03420"/>
<feature type="transmembrane region" description="Helical" evidence="7">
    <location>
        <begin position="211"/>
        <end position="233"/>
    </location>
</feature>
<evidence type="ECO:0000256" key="4">
    <source>
        <dbReference type="ARBA" id="ARBA00022692"/>
    </source>
</evidence>
<keyword evidence="2" id="KW-1003">Cell membrane</keyword>
<evidence type="ECO:0000256" key="2">
    <source>
        <dbReference type="ARBA" id="ARBA00022475"/>
    </source>
</evidence>
<sequence length="425" mass="44547">MSSILLIVGLIGIFSGIPIAVALGLGSIVSILLVPGLPLEVIPQRMMVNVDSFPMMAIPFYILAGEIMSSGGVSRRLVNFASALVGHLRAGLAMVGIVSSVIFAGISGSAAADTSAIGSILIPSMVKKGYDKGFVAALQACAGALGPIIPPSLVMVIYGSITGISVASLFIGGIIPGLLIGAGLMLITYIVAGKFNYKGEKRVNFKEFIRVLRESILALFLPVIIIGGIVLGIFTPTEAGVIATVYAFVVSIFIYKELKIKDIPKIVLNASINTASILFIVAAASVASWIFANDRFADSIVKLLGMVSGNYYVTLFLIILFVLLVGTVVETVAAAILLIPVLFPVGQALGMNPIHYGVVIVIALVFAGITPPVGVLLYITSSIAKASFSETLKWLPPFLAVCLIVLFASAYIPQLVTFLPNLLIH</sequence>
<dbReference type="GO" id="GO:0022857">
    <property type="term" value="F:transmembrane transporter activity"/>
    <property type="evidence" value="ECO:0007669"/>
    <property type="project" value="TreeGrafter"/>
</dbReference>
<protein>
    <submittedName>
        <fullName evidence="9">TRAP transporter large permease</fullName>
    </submittedName>
</protein>
<organism evidence="9 10">
    <name type="scientific">Biomaibacter acetigenes</name>
    <dbReference type="NCBI Taxonomy" id="2316383"/>
    <lineage>
        <taxon>Bacteria</taxon>
        <taxon>Bacillati</taxon>
        <taxon>Bacillota</taxon>
        <taxon>Clostridia</taxon>
        <taxon>Thermosediminibacterales</taxon>
        <taxon>Tepidanaerobacteraceae</taxon>
        <taxon>Biomaibacter</taxon>
    </lineage>
</organism>
<dbReference type="InterPro" id="IPR010656">
    <property type="entry name" value="DctM"/>
</dbReference>
<dbReference type="GO" id="GO:0005886">
    <property type="term" value="C:plasma membrane"/>
    <property type="evidence" value="ECO:0007669"/>
    <property type="project" value="UniProtKB-SubCell"/>
</dbReference>
<dbReference type="NCBIfam" id="TIGR00786">
    <property type="entry name" value="dctM"/>
    <property type="match status" value="1"/>
</dbReference>
<feature type="transmembrane region" description="Helical" evidence="7">
    <location>
        <begin position="239"/>
        <end position="255"/>
    </location>
</feature>
<evidence type="ECO:0000256" key="5">
    <source>
        <dbReference type="ARBA" id="ARBA00022989"/>
    </source>
</evidence>
<feature type="domain" description="TRAP C4-dicarboxylate transport system permease DctM subunit" evidence="8">
    <location>
        <begin position="10"/>
        <end position="415"/>
    </location>
</feature>
<dbReference type="PANTHER" id="PTHR33362">
    <property type="entry name" value="SIALIC ACID TRAP TRANSPORTER PERMEASE PROTEIN SIAT-RELATED"/>
    <property type="match status" value="1"/>
</dbReference>
<evidence type="ECO:0000256" key="6">
    <source>
        <dbReference type="ARBA" id="ARBA00023136"/>
    </source>
</evidence>
<evidence type="ECO:0000256" key="1">
    <source>
        <dbReference type="ARBA" id="ARBA00004429"/>
    </source>
</evidence>
<evidence type="ECO:0000256" key="3">
    <source>
        <dbReference type="ARBA" id="ARBA00022519"/>
    </source>
</evidence>
<dbReference type="InterPro" id="IPR004681">
    <property type="entry name" value="TRAP_DctM"/>
</dbReference>
<feature type="transmembrane region" description="Helical" evidence="7">
    <location>
        <begin position="311"/>
        <end position="342"/>
    </location>
</feature>
<dbReference type="AlphaFoldDB" id="A0A3G2R389"/>